<sequence length="973" mass="107598">LTPGQVFDREDKYGCHNYKPIPVALARGKGVHVWDVEGRQYFDFLSAYSAVNQGHCHPKLVEVMRKQSEILTLTSRAFYNDALGEYEEYITKLFKYDKVLPMNSGVEACDSAVKLARRWAYDVKGVPNNKAKKAVSDPNCAAFMVEPIQGEAGVVIPNAGYLKKAAEVCKKHNVLFITDEVQTGLGRTGKMMAHYHDGVRPDIVILGKALSGGMYPVSAVLCDDSIMLNIKPGQHGSTYGGNPLAAKLGKAALEVLIEERLCENSEAMGALLLERLKNLPSHVVTGARGKGLLCAIIIDKKYDAWDVCLRLKDNGLLAKPVSKLAFPNAGDEVHHMGWNACSSCHGDSSAKRTHLVLPCLGSDRIYIVDVADPRAMKLQKSIEPKKLHDLGVSFPHTSHCLANGKIMVSTLGDKDGGNRGNFLLLDGQSFEPTGNWIEADGDVAFNYDFWYQPRHNVMMSTEWGVPRLIKEGFNPAHVQQGYYGHSVHIFDWTTREKRQTIELPMPEGAIPLEIRFHHEPESQHCFVGAALGSSIFHIRPDNKKYAADCVIKVEPLEVDGWALPMMPSLITDILISMDDRFLYFSNWLHGDLRQYDISDPEHPKLTGQLWLGGSLHSDTGVTVKDASFKQPEPLFVKGTRIEGAPQMLQLSLDGKRLYVTMSLYRPWDRQFYPKLLETGAAMLQIDVDVEKGGMKLNSDFLVNFGEVEGGPYALASQNGKSFQLDAGVRPAVDLKLHVDGFETVPDRKDNGNLAKTSLLDSTTWRQCAGADLKSTTQMEGPSKKKSQNDADKDDEPGNISSEADVTGRLIQTKKGSAEKPSSPVRSPKRIVAPPVEPPQPAPVRTVSPAPVSDSVKVVSAPQNVYNPPAGFQQQQPPQQQQLQQLPQHPLPICNGVMNNAPTCCMMRAQQQPMMMGPPPICYPYPDANYSMSSPGIWMTGFEIRCWMMLFGFLLAIYLYRMGLSDPRVCPPTR</sequence>
<evidence type="ECO:0000256" key="5">
    <source>
        <dbReference type="ARBA" id="ARBA00023266"/>
    </source>
</evidence>
<dbReference type="FunFam" id="3.40.640.10:FF:000004">
    <property type="entry name" value="Acetylornithine aminotransferase"/>
    <property type="match status" value="1"/>
</dbReference>
<evidence type="ECO:0000256" key="4">
    <source>
        <dbReference type="ARBA" id="ARBA00022898"/>
    </source>
</evidence>
<keyword evidence="4" id="KW-0663">Pyridoxal phosphate</keyword>
<evidence type="ECO:0000313" key="9">
    <source>
        <dbReference type="Proteomes" id="UP001177023"/>
    </source>
</evidence>
<dbReference type="PANTHER" id="PTHR23300:SF0">
    <property type="entry name" value="METHANETHIOL OXIDASE"/>
    <property type="match status" value="1"/>
</dbReference>
<evidence type="ECO:0000256" key="1">
    <source>
        <dbReference type="ARBA" id="ARBA00001933"/>
    </source>
</evidence>
<evidence type="ECO:0000313" key="8">
    <source>
        <dbReference type="EMBL" id="CAJ0558784.1"/>
    </source>
</evidence>
<evidence type="ECO:0000256" key="3">
    <source>
        <dbReference type="ARBA" id="ARBA00008954"/>
    </source>
</evidence>
<dbReference type="CDD" id="cd00610">
    <property type="entry name" value="OAT_like"/>
    <property type="match status" value="1"/>
</dbReference>
<dbReference type="SUPFAM" id="SSF75011">
    <property type="entry name" value="3-carboxy-cis,cis-mucoante lactonizing enzyme"/>
    <property type="match status" value="1"/>
</dbReference>
<dbReference type="Pfam" id="PF00202">
    <property type="entry name" value="Aminotran_3"/>
    <property type="match status" value="1"/>
</dbReference>
<dbReference type="EMBL" id="CATQJA010000270">
    <property type="protein sequence ID" value="CAJ0558784.1"/>
    <property type="molecule type" value="Genomic_DNA"/>
</dbReference>
<keyword evidence="7" id="KW-0812">Transmembrane</keyword>
<protein>
    <recommendedName>
        <fullName evidence="10">Ornithine aminotransferase</fullName>
    </recommendedName>
</protein>
<comment type="caution">
    <text evidence="8">The sequence shown here is derived from an EMBL/GenBank/DDBJ whole genome shotgun (WGS) entry which is preliminary data.</text>
</comment>
<feature type="compositionally biased region" description="Low complexity" evidence="6">
    <location>
        <begin position="872"/>
        <end position="881"/>
    </location>
</feature>
<feature type="region of interest" description="Disordered" evidence="6">
    <location>
        <begin position="862"/>
        <end position="881"/>
    </location>
</feature>
<gene>
    <name evidence="8" type="ORF">MSPICULIGERA_LOCUS1081</name>
</gene>
<dbReference type="InterPro" id="IPR015424">
    <property type="entry name" value="PyrdxlP-dep_Trfase"/>
</dbReference>
<dbReference type="Proteomes" id="UP001177023">
    <property type="component" value="Unassembled WGS sequence"/>
</dbReference>
<dbReference type="Gene3D" id="3.90.1150.10">
    <property type="entry name" value="Aspartate Aminotransferase, domain 1"/>
    <property type="match status" value="2"/>
</dbReference>
<feature type="non-terminal residue" evidence="8">
    <location>
        <position position="1"/>
    </location>
</feature>
<keyword evidence="9" id="KW-1185">Reference proteome</keyword>
<evidence type="ECO:0008006" key="10">
    <source>
        <dbReference type="Google" id="ProtNLM"/>
    </source>
</evidence>
<dbReference type="InterPro" id="IPR049704">
    <property type="entry name" value="Aminotrans_3_PPA_site"/>
</dbReference>
<keyword evidence="5" id="KW-0711">Selenium</keyword>
<keyword evidence="7" id="KW-1133">Transmembrane helix</keyword>
<dbReference type="InterPro" id="IPR008826">
    <property type="entry name" value="Se-bd"/>
</dbReference>
<dbReference type="GO" id="GO:0008483">
    <property type="term" value="F:transaminase activity"/>
    <property type="evidence" value="ECO:0007669"/>
    <property type="project" value="InterPro"/>
</dbReference>
<feature type="transmembrane region" description="Helical" evidence="7">
    <location>
        <begin position="936"/>
        <end position="959"/>
    </location>
</feature>
<keyword evidence="7" id="KW-0472">Membrane</keyword>
<dbReference type="PROSITE" id="PS00600">
    <property type="entry name" value="AA_TRANSFER_CLASS_3"/>
    <property type="match status" value="1"/>
</dbReference>
<comment type="similarity">
    <text evidence="2">Belongs to the selenium-binding protein family.</text>
</comment>
<dbReference type="GO" id="GO:0030170">
    <property type="term" value="F:pyridoxal phosphate binding"/>
    <property type="evidence" value="ECO:0007669"/>
    <property type="project" value="InterPro"/>
</dbReference>
<dbReference type="SUPFAM" id="SSF53383">
    <property type="entry name" value="PLP-dependent transferases"/>
    <property type="match status" value="1"/>
</dbReference>
<dbReference type="InterPro" id="IPR015421">
    <property type="entry name" value="PyrdxlP-dep_Trfase_major"/>
</dbReference>
<dbReference type="PANTHER" id="PTHR23300">
    <property type="entry name" value="METHANETHIOL OXIDASE"/>
    <property type="match status" value="1"/>
</dbReference>
<dbReference type="InterPro" id="IPR005814">
    <property type="entry name" value="Aminotrans_3"/>
</dbReference>
<dbReference type="Gene3D" id="3.40.640.10">
    <property type="entry name" value="Type I PLP-dependent aspartate aminotransferase-like (Major domain)"/>
    <property type="match status" value="2"/>
</dbReference>
<dbReference type="InterPro" id="IPR015422">
    <property type="entry name" value="PyrdxlP-dep_Trfase_small"/>
</dbReference>
<accession>A0AA36FR61</accession>
<reference evidence="8" key="1">
    <citation type="submission" date="2023-06" db="EMBL/GenBank/DDBJ databases">
        <authorList>
            <person name="Delattre M."/>
        </authorList>
    </citation>
    <scope>NUCLEOTIDE SEQUENCE</scope>
    <source>
        <strain evidence="8">AF72</strain>
    </source>
</reference>
<comment type="similarity">
    <text evidence="3">Belongs to the class-III pyridoxal-phosphate-dependent aminotransferase family.</text>
</comment>
<dbReference type="GO" id="GO:0008430">
    <property type="term" value="F:selenium binding"/>
    <property type="evidence" value="ECO:0007669"/>
    <property type="project" value="InterPro"/>
</dbReference>
<feature type="region of interest" description="Disordered" evidence="6">
    <location>
        <begin position="771"/>
        <end position="850"/>
    </location>
</feature>
<name>A0AA36FR61_9BILA</name>
<dbReference type="Pfam" id="PF05694">
    <property type="entry name" value="SBP56"/>
    <property type="match status" value="1"/>
</dbReference>
<feature type="non-terminal residue" evidence="8">
    <location>
        <position position="973"/>
    </location>
</feature>
<comment type="cofactor">
    <cofactor evidence="1">
        <name>pyridoxal 5'-phosphate</name>
        <dbReference type="ChEBI" id="CHEBI:597326"/>
    </cofactor>
</comment>
<evidence type="ECO:0000256" key="7">
    <source>
        <dbReference type="SAM" id="Phobius"/>
    </source>
</evidence>
<evidence type="ECO:0000256" key="2">
    <source>
        <dbReference type="ARBA" id="ARBA00005606"/>
    </source>
</evidence>
<evidence type="ECO:0000256" key="6">
    <source>
        <dbReference type="SAM" id="MobiDB-lite"/>
    </source>
</evidence>
<dbReference type="AlphaFoldDB" id="A0AA36FR61"/>
<organism evidence="8 9">
    <name type="scientific">Mesorhabditis spiculigera</name>
    <dbReference type="NCBI Taxonomy" id="96644"/>
    <lineage>
        <taxon>Eukaryota</taxon>
        <taxon>Metazoa</taxon>
        <taxon>Ecdysozoa</taxon>
        <taxon>Nematoda</taxon>
        <taxon>Chromadorea</taxon>
        <taxon>Rhabditida</taxon>
        <taxon>Rhabditina</taxon>
        <taxon>Rhabditomorpha</taxon>
        <taxon>Rhabditoidea</taxon>
        <taxon>Rhabditidae</taxon>
        <taxon>Mesorhabditinae</taxon>
        <taxon>Mesorhabditis</taxon>
    </lineage>
</organism>
<proteinExistence type="inferred from homology"/>